<dbReference type="Pfam" id="PF20167">
    <property type="entry name" value="Transposase_32"/>
    <property type="match status" value="1"/>
</dbReference>
<reference evidence="3 4" key="1">
    <citation type="journal article" date="2023" name="Plants (Basel)">
        <title>Bridging the Gap: Combining Genomics and Transcriptomics Approaches to Understand Stylosanthes scabra, an Orphan Legume from the Brazilian Caatinga.</title>
        <authorList>
            <person name="Ferreira-Neto J.R.C."/>
            <person name="da Silva M.D."/>
            <person name="Binneck E."/>
            <person name="de Melo N.F."/>
            <person name="da Silva R.H."/>
            <person name="de Melo A.L.T.M."/>
            <person name="Pandolfi V."/>
            <person name="Bustamante F.O."/>
            <person name="Brasileiro-Vidal A.C."/>
            <person name="Benko-Iseppon A.M."/>
        </authorList>
    </citation>
    <scope>NUCLEOTIDE SEQUENCE [LARGE SCALE GENOMIC DNA]</scope>
    <source>
        <tissue evidence="3">Leaves</tissue>
    </source>
</reference>
<comment type="caution">
    <text evidence="3">The sequence shown here is derived from an EMBL/GenBank/DDBJ whole genome shotgun (WGS) entry which is preliminary data.</text>
</comment>
<sequence length="414" mass="48410">MASSSSTFNMLDEHCFRTMFNQNLYEELVSKKKITPEVTFDLEDDEYPSIKEQIAPRGWRRLASPRTKVSKWMIQEFYANAVQSAEEMEQADQHPYKSYVRGVEVGFSPENIKRVLGFKDHTPGAAIDYTTRLNSDQRLDEVLQDLCIPGATWRLSSRQPAQPIQLRRAELTPFARGWQEFIIHSIIPTGNKSEITIARAILIHTIIKGEDVRVEELIADNIAIIAQGMRGKGKLVFPSTIFMLCKDAEVPMREFKRSELIPQDKLITARLMETIRFGFQQSYWEQQQQGFHLINEQLASMQLQQQTFFENMQSTQAQYLEELKTVKTRQDELWNNTNKFHHQIWKEQDMLAREIQEVKKFQVNQTLMGNQKGSMEKLEQTMVLQQKEVTEMKRQLKDWTRNASSRDAYCCWAH</sequence>
<evidence type="ECO:0000313" key="4">
    <source>
        <dbReference type="Proteomes" id="UP001341840"/>
    </source>
</evidence>
<dbReference type="InterPro" id="IPR046796">
    <property type="entry name" value="Transposase_32_dom"/>
</dbReference>
<dbReference type="Proteomes" id="UP001341840">
    <property type="component" value="Unassembled WGS sequence"/>
</dbReference>
<dbReference type="EMBL" id="JASCZI010182050">
    <property type="protein sequence ID" value="MED6186882.1"/>
    <property type="molecule type" value="Genomic_DNA"/>
</dbReference>
<protein>
    <recommendedName>
        <fullName evidence="2">Putative plant transposon protein domain-containing protein</fullName>
    </recommendedName>
</protein>
<name>A0ABU6WNH9_9FABA</name>
<evidence type="ECO:0000313" key="3">
    <source>
        <dbReference type="EMBL" id="MED6186882.1"/>
    </source>
</evidence>
<organism evidence="3 4">
    <name type="scientific">Stylosanthes scabra</name>
    <dbReference type="NCBI Taxonomy" id="79078"/>
    <lineage>
        <taxon>Eukaryota</taxon>
        <taxon>Viridiplantae</taxon>
        <taxon>Streptophyta</taxon>
        <taxon>Embryophyta</taxon>
        <taxon>Tracheophyta</taxon>
        <taxon>Spermatophyta</taxon>
        <taxon>Magnoliopsida</taxon>
        <taxon>eudicotyledons</taxon>
        <taxon>Gunneridae</taxon>
        <taxon>Pentapetalae</taxon>
        <taxon>rosids</taxon>
        <taxon>fabids</taxon>
        <taxon>Fabales</taxon>
        <taxon>Fabaceae</taxon>
        <taxon>Papilionoideae</taxon>
        <taxon>50 kb inversion clade</taxon>
        <taxon>dalbergioids sensu lato</taxon>
        <taxon>Dalbergieae</taxon>
        <taxon>Pterocarpus clade</taxon>
        <taxon>Stylosanthes</taxon>
    </lineage>
</organism>
<evidence type="ECO:0000259" key="2">
    <source>
        <dbReference type="Pfam" id="PF20167"/>
    </source>
</evidence>
<keyword evidence="1" id="KW-0175">Coiled coil</keyword>
<feature type="domain" description="Putative plant transposon protein" evidence="2">
    <location>
        <begin position="57"/>
        <end position="251"/>
    </location>
</feature>
<gene>
    <name evidence="3" type="ORF">PIB30_070890</name>
</gene>
<proteinExistence type="predicted"/>
<accession>A0ABU6WNH9</accession>
<evidence type="ECO:0000256" key="1">
    <source>
        <dbReference type="SAM" id="Coils"/>
    </source>
</evidence>
<feature type="coiled-coil region" evidence="1">
    <location>
        <begin position="375"/>
        <end position="402"/>
    </location>
</feature>
<keyword evidence="4" id="KW-1185">Reference proteome</keyword>